<comment type="caution">
    <text evidence="2">The sequence shown here is derived from an EMBL/GenBank/DDBJ whole genome shotgun (WGS) entry which is preliminary data.</text>
</comment>
<organism evidence="2 3">
    <name type="scientific">Candidatus Nitrobium versatile</name>
    <dbReference type="NCBI Taxonomy" id="2884831"/>
    <lineage>
        <taxon>Bacteria</taxon>
        <taxon>Pseudomonadati</taxon>
        <taxon>Nitrospirota</taxon>
        <taxon>Nitrospiria</taxon>
        <taxon>Nitrospirales</taxon>
        <taxon>Nitrospiraceae</taxon>
        <taxon>Candidatus Nitrobium</taxon>
    </lineage>
</organism>
<reference evidence="2" key="1">
    <citation type="journal article" date="2021" name="bioRxiv">
        <title>Unraveling nitrogen, sulfur and carbon metabolic pathways and microbial community transcriptional responses to substrate deprivation and toxicity stresses in a bioreactor mimicking anoxic brackish coastal sediment conditions.</title>
        <authorList>
            <person name="Martins P.D."/>
            <person name="Echeveste M.J."/>
            <person name="Arshad A."/>
            <person name="Kurth J."/>
            <person name="Ouboter H."/>
            <person name="Jetten M.S.M."/>
            <person name="Welte C.U."/>
        </authorList>
    </citation>
    <scope>NUCLEOTIDE SEQUENCE</scope>
    <source>
        <strain evidence="2">MAG_39</strain>
    </source>
</reference>
<dbReference type="PANTHER" id="PTHR39555">
    <property type="entry name" value="FIMBRIAL ASSEMBLY PROTEIN PILO-LIKE PROTEIN-RELATED"/>
    <property type="match status" value="1"/>
</dbReference>
<dbReference type="InterPro" id="IPR007445">
    <property type="entry name" value="PilO"/>
</dbReference>
<proteinExistence type="predicted"/>
<dbReference type="Pfam" id="PF04350">
    <property type="entry name" value="PilO"/>
    <property type="match status" value="1"/>
</dbReference>
<dbReference type="InterPro" id="IPR014717">
    <property type="entry name" value="Transl_elong_EF1B/ribsomal_bS6"/>
</dbReference>
<protein>
    <submittedName>
        <fullName evidence="2">Type 4a pilus biogenesis protein PilO</fullName>
    </submittedName>
</protein>
<name>A0A953M1U1_9BACT</name>
<evidence type="ECO:0000313" key="3">
    <source>
        <dbReference type="Proteomes" id="UP000705867"/>
    </source>
</evidence>
<dbReference type="PANTHER" id="PTHR39555:SF1">
    <property type="entry name" value="TYPE IV PILUS INNER MEMBRANE COMPONENT PILO"/>
    <property type="match status" value="1"/>
</dbReference>
<keyword evidence="1" id="KW-0812">Transmembrane</keyword>
<evidence type="ECO:0000256" key="1">
    <source>
        <dbReference type="SAM" id="Phobius"/>
    </source>
</evidence>
<dbReference type="GO" id="GO:0043683">
    <property type="term" value="P:type IV pilus assembly"/>
    <property type="evidence" value="ECO:0007669"/>
    <property type="project" value="InterPro"/>
</dbReference>
<dbReference type="EMBL" id="JAIOIV010000108">
    <property type="protein sequence ID" value="MBZ0157245.1"/>
    <property type="molecule type" value="Genomic_DNA"/>
</dbReference>
<keyword evidence="1" id="KW-0472">Membrane</keyword>
<dbReference type="Gene3D" id="3.30.70.60">
    <property type="match status" value="1"/>
</dbReference>
<evidence type="ECO:0000313" key="2">
    <source>
        <dbReference type="EMBL" id="MBZ0157245.1"/>
    </source>
</evidence>
<dbReference type="GO" id="GO:0043107">
    <property type="term" value="P:type IV pilus-dependent motility"/>
    <property type="evidence" value="ECO:0007669"/>
    <property type="project" value="InterPro"/>
</dbReference>
<sequence length="213" mass="24433">MDLKLNFTLEALTQTQRILLFVLPPVLIVALFVSLLIMPLLDERTKLQAEVDRQRGEIALLRQNTARLPALIARNKMLTNKLHALQMQLPEEKEVSGLLKQVSELGIKSGLQVVLWKPKERSVHASKEVYEIPVEVEMRGSYHRFGEFFSSVTKMSRVVNLANITMRSGDQKNTRDASLLQAGFNAVTYALIPEPERRELERKEKEKKEKEKK</sequence>
<reference evidence="2" key="2">
    <citation type="submission" date="2021-08" db="EMBL/GenBank/DDBJ databases">
        <authorList>
            <person name="Dalcin Martins P."/>
        </authorList>
    </citation>
    <scope>NUCLEOTIDE SEQUENCE</scope>
    <source>
        <strain evidence="2">MAG_39</strain>
    </source>
</reference>
<keyword evidence="1" id="KW-1133">Transmembrane helix</keyword>
<feature type="transmembrane region" description="Helical" evidence="1">
    <location>
        <begin position="20"/>
        <end position="41"/>
    </location>
</feature>
<accession>A0A953M1U1</accession>
<gene>
    <name evidence="2" type="primary">pilO</name>
    <name evidence="2" type="ORF">K8I29_13670</name>
</gene>
<dbReference type="Proteomes" id="UP000705867">
    <property type="component" value="Unassembled WGS sequence"/>
</dbReference>
<dbReference type="AlphaFoldDB" id="A0A953M1U1"/>